<sequence length="205" mass="23359">MVDDLAELEDSLLSENTGGPNRCFVLHPEDAFPIFCCKAVCSIPVLGPHYKTDFEELEQVQERAIELEKGLEYKSHEGQLGELGVFSLEKRRLRRDLITLCNTLKGHCSQEGVGLFQIYIKMSWDEPRWRQNRLDGIETAIIQDNDPIGAVLSHNKCDPKVSHKALSFKPKPEISSFDMSVISYFPTKVSFQLFWLIISNTPFNP</sequence>
<evidence type="ECO:0000313" key="1">
    <source>
        <dbReference type="EMBL" id="TRZ22513.1"/>
    </source>
</evidence>
<keyword evidence="2" id="KW-1185">Reference proteome</keyword>
<accession>A0A8K1GQJ0</accession>
<comment type="caution">
    <text evidence="1">The sequence shown here is derived from an EMBL/GenBank/DDBJ whole genome shotgun (WGS) entry which is preliminary data.</text>
</comment>
<organism evidence="1 2">
    <name type="scientific">Zosterops borbonicus</name>
    <dbReference type="NCBI Taxonomy" id="364589"/>
    <lineage>
        <taxon>Eukaryota</taxon>
        <taxon>Metazoa</taxon>
        <taxon>Chordata</taxon>
        <taxon>Craniata</taxon>
        <taxon>Vertebrata</taxon>
        <taxon>Euteleostomi</taxon>
        <taxon>Archelosauria</taxon>
        <taxon>Archosauria</taxon>
        <taxon>Dinosauria</taxon>
        <taxon>Saurischia</taxon>
        <taxon>Theropoda</taxon>
        <taxon>Coelurosauria</taxon>
        <taxon>Aves</taxon>
        <taxon>Neognathae</taxon>
        <taxon>Neoaves</taxon>
        <taxon>Telluraves</taxon>
        <taxon>Australaves</taxon>
        <taxon>Passeriformes</taxon>
        <taxon>Sylvioidea</taxon>
        <taxon>Zosteropidae</taxon>
        <taxon>Zosterops</taxon>
    </lineage>
</organism>
<proteinExistence type="predicted"/>
<name>A0A8K1GQJ0_9PASS</name>
<reference evidence="1" key="1">
    <citation type="submission" date="2019-04" db="EMBL/GenBank/DDBJ databases">
        <title>Genome assembly of Zosterops borbonicus 15179.</title>
        <authorList>
            <person name="Leroy T."/>
            <person name="Anselmetti Y."/>
            <person name="Tilak M.-K."/>
            <person name="Nabholz B."/>
        </authorList>
    </citation>
    <scope>NUCLEOTIDE SEQUENCE</scope>
    <source>
        <strain evidence="1">HGM_15179</strain>
        <tissue evidence="1">Muscle</tissue>
    </source>
</reference>
<dbReference type="OrthoDB" id="276744at2759"/>
<evidence type="ECO:0000313" key="2">
    <source>
        <dbReference type="Proteomes" id="UP000796761"/>
    </source>
</evidence>
<protein>
    <submittedName>
        <fullName evidence="1">Uncharacterized protein</fullName>
    </submittedName>
</protein>
<dbReference type="AlphaFoldDB" id="A0A8K1GQJ0"/>
<dbReference type="Proteomes" id="UP000796761">
    <property type="component" value="Unassembled WGS sequence"/>
</dbReference>
<gene>
    <name evidence="1" type="ORF">HGM15179_004594</name>
</gene>
<dbReference type="EMBL" id="SWJQ01000094">
    <property type="protein sequence ID" value="TRZ22513.1"/>
    <property type="molecule type" value="Genomic_DNA"/>
</dbReference>